<protein>
    <submittedName>
        <fullName evidence="2">TIGR04552 family protein</fullName>
    </submittedName>
</protein>
<gene>
    <name evidence="2" type="ORF">SOO65_02305</name>
</gene>
<dbReference type="RefSeq" id="WP_321396306.1">
    <property type="nucleotide sequence ID" value="NZ_CP139487.1"/>
</dbReference>
<evidence type="ECO:0000259" key="1">
    <source>
        <dbReference type="SMART" id="SM00954"/>
    </source>
</evidence>
<feature type="domain" description="RelA/SpoT" evidence="1">
    <location>
        <begin position="190"/>
        <end position="392"/>
    </location>
</feature>
<dbReference type="NCBIfam" id="TIGR04552">
    <property type="entry name" value="TIGR04552 family protein"/>
    <property type="match status" value="1"/>
</dbReference>
<dbReference type="KEGG" id="psti:SOO65_02305"/>
<dbReference type="InterPro" id="IPR007685">
    <property type="entry name" value="RelA_SpoT"/>
</dbReference>
<dbReference type="GO" id="GO:0015969">
    <property type="term" value="P:guanosine tetraphosphate metabolic process"/>
    <property type="evidence" value="ECO:0007669"/>
    <property type="project" value="InterPro"/>
</dbReference>
<dbReference type="SUPFAM" id="SSF81301">
    <property type="entry name" value="Nucleotidyltransferase"/>
    <property type="match status" value="1"/>
</dbReference>
<organism evidence="2 3">
    <name type="scientific">Peredibacter starrii</name>
    <dbReference type="NCBI Taxonomy" id="28202"/>
    <lineage>
        <taxon>Bacteria</taxon>
        <taxon>Pseudomonadati</taxon>
        <taxon>Bdellovibrionota</taxon>
        <taxon>Bacteriovoracia</taxon>
        <taxon>Bacteriovoracales</taxon>
        <taxon>Bacteriovoracaceae</taxon>
        <taxon>Peredibacter</taxon>
    </lineage>
</organism>
<dbReference type="AlphaFoldDB" id="A0AAX4HQT7"/>
<keyword evidence="3" id="KW-1185">Reference proteome</keyword>
<proteinExistence type="predicted"/>
<dbReference type="SMART" id="SM00954">
    <property type="entry name" value="RelA_SpoT"/>
    <property type="match status" value="1"/>
</dbReference>
<sequence>MTQRPSYLSEYGFNWETFDVVCSGKSSLDATNYFTELGDKSQVANFLNGYGFDISDPVESAELFGIFQEAVQFIKRYFLIEGNPEGLDLRVPHYLFTITNISELFLAATGHSSVKLKKEEELWAGVVLKVMHTLLHTDKDLRYRYFSTIQQQIFDRFYKFTHRDEQNRLFLKNDAGTSIPLYDFQTKAKKTRDSIVIKLLHKQENVAEELFDRIGVRIITYNKLDALRVIKFLHRNHVIMINNIKPSRSQNTLVDLPRLRTRMFSLYKEAIRNNMPEDVFYQRLNALIDDCPTGKSHHDNRHTSDEYRAIHFTGRQLIKYRNPFMSSFNEVRKLALKDRENPVSQALLHLDTSAISRDVRFFYPFEVQVTDYESHLKNTQGEASHNEYKKSQLRSAMKRIFRPIIELNNLKVD</sequence>
<dbReference type="NCBIfam" id="TIGR04562">
    <property type="entry name" value="TIGR04552 family protein"/>
    <property type="match status" value="1"/>
</dbReference>
<accession>A0AAX4HQT7</accession>
<dbReference type="InterPro" id="IPR030824">
    <property type="entry name" value="CHP04562"/>
</dbReference>
<dbReference type="Gene3D" id="3.30.460.10">
    <property type="entry name" value="Beta Polymerase, domain 2"/>
    <property type="match status" value="1"/>
</dbReference>
<dbReference type="InterPro" id="IPR043519">
    <property type="entry name" value="NT_sf"/>
</dbReference>
<dbReference type="EMBL" id="CP139487">
    <property type="protein sequence ID" value="WPU65572.1"/>
    <property type="molecule type" value="Genomic_DNA"/>
</dbReference>
<reference evidence="2 3" key="1">
    <citation type="submission" date="2023-11" db="EMBL/GenBank/DDBJ databases">
        <title>Peredibacter starrii A3.12.</title>
        <authorList>
            <person name="Mitchell R.J."/>
        </authorList>
    </citation>
    <scope>NUCLEOTIDE SEQUENCE [LARGE SCALE GENOMIC DNA]</scope>
    <source>
        <strain evidence="2 3">A3.12</strain>
    </source>
</reference>
<evidence type="ECO:0000313" key="3">
    <source>
        <dbReference type="Proteomes" id="UP001324634"/>
    </source>
</evidence>
<dbReference type="Proteomes" id="UP001324634">
    <property type="component" value="Chromosome"/>
</dbReference>
<name>A0AAX4HQT7_9BACT</name>
<evidence type="ECO:0000313" key="2">
    <source>
        <dbReference type="EMBL" id="WPU65572.1"/>
    </source>
</evidence>